<sequence length="238" mass="25780">MQRSDQQALIRVTEGLGALEAAHTVRDLLAHVSREQLTEALHHLAQVARGTAWALNGVAEGAGHLAQDAAGTGQWPELAELAREIETSARATVDKTKSQRTAFGTAHNTARVAQGGTPPRPDSSSPRLGERAVSHLERAEALLHHPGHRVTDVSVLRTVTGALERITDLVAGLADHCARAANRLASRSTDEDAAERHRDTARDVATARRLTREVRRELERVHDLTGQLHELTARPARS</sequence>
<reference evidence="2" key="1">
    <citation type="submission" date="2017-09" db="EMBL/GenBank/DDBJ databases">
        <title>Complete Genome Sequence of ansamitocin-producing Bacterium Actinosynnema pretiosum X47.</title>
        <authorList>
            <person name="Cao G."/>
            <person name="Zong G."/>
            <person name="Zhong C."/>
            <person name="Fu J."/>
        </authorList>
    </citation>
    <scope>NUCLEOTIDE SEQUENCE [LARGE SCALE GENOMIC DNA]</scope>
    <source>
        <strain evidence="2">X47</strain>
    </source>
</reference>
<evidence type="ECO:0000256" key="1">
    <source>
        <dbReference type="SAM" id="MobiDB-lite"/>
    </source>
</evidence>
<dbReference type="AlphaFoldDB" id="A0A290ZEL9"/>
<dbReference type="RefSeq" id="WP_096497161.1">
    <property type="nucleotide sequence ID" value="NZ_CP023445.1"/>
</dbReference>
<evidence type="ECO:0000313" key="2">
    <source>
        <dbReference type="EMBL" id="ATE57490.1"/>
    </source>
</evidence>
<keyword evidence="3" id="KW-1185">Reference proteome</keyword>
<accession>A0A290ZEL9</accession>
<feature type="region of interest" description="Disordered" evidence="1">
    <location>
        <begin position="96"/>
        <end position="131"/>
    </location>
</feature>
<proteinExistence type="predicted"/>
<gene>
    <name evidence="2" type="ORF">CNX65_32740</name>
</gene>
<organism evidence="2 3">
    <name type="scientific">Actinosynnema pretiosum</name>
    <dbReference type="NCBI Taxonomy" id="42197"/>
    <lineage>
        <taxon>Bacteria</taxon>
        <taxon>Bacillati</taxon>
        <taxon>Actinomycetota</taxon>
        <taxon>Actinomycetes</taxon>
        <taxon>Pseudonocardiales</taxon>
        <taxon>Pseudonocardiaceae</taxon>
        <taxon>Actinosynnema</taxon>
    </lineage>
</organism>
<protein>
    <submittedName>
        <fullName evidence="2">Uncharacterized protein</fullName>
    </submittedName>
</protein>
<dbReference type="KEGG" id="apre:CNX65_32740"/>
<evidence type="ECO:0000313" key="3">
    <source>
        <dbReference type="Proteomes" id="UP000218505"/>
    </source>
</evidence>
<feature type="compositionally biased region" description="Polar residues" evidence="1">
    <location>
        <begin position="99"/>
        <end position="108"/>
    </location>
</feature>
<dbReference type="EMBL" id="CP023445">
    <property type="protein sequence ID" value="ATE57490.1"/>
    <property type="molecule type" value="Genomic_DNA"/>
</dbReference>
<name>A0A290ZEL9_9PSEU</name>
<dbReference type="Proteomes" id="UP000218505">
    <property type="component" value="Chromosome"/>
</dbReference>